<comment type="caution">
    <text evidence="1">The sequence shown here is derived from an EMBL/GenBank/DDBJ whole genome shotgun (WGS) entry which is preliminary data.</text>
</comment>
<organism evidence="1 2">
    <name type="scientific">Corchorus capsularis</name>
    <name type="common">Jute</name>
    <dbReference type="NCBI Taxonomy" id="210143"/>
    <lineage>
        <taxon>Eukaryota</taxon>
        <taxon>Viridiplantae</taxon>
        <taxon>Streptophyta</taxon>
        <taxon>Embryophyta</taxon>
        <taxon>Tracheophyta</taxon>
        <taxon>Spermatophyta</taxon>
        <taxon>Magnoliopsida</taxon>
        <taxon>eudicotyledons</taxon>
        <taxon>Gunneridae</taxon>
        <taxon>Pentapetalae</taxon>
        <taxon>rosids</taxon>
        <taxon>malvids</taxon>
        <taxon>Malvales</taxon>
        <taxon>Malvaceae</taxon>
        <taxon>Grewioideae</taxon>
        <taxon>Apeibeae</taxon>
        <taxon>Corchorus</taxon>
    </lineage>
</organism>
<sequence>SATSHSNFAPASDIFFPSASGDHHLSSHNYNAPPSNSFRFL</sequence>
<reference evidence="1 2" key="1">
    <citation type="submission" date="2013-09" db="EMBL/GenBank/DDBJ databases">
        <title>Corchorus capsularis genome sequencing.</title>
        <authorList>
            <person name="Alam M."/>
            <person name="Haque M.S."/>
            <person name="Islam M.S."/>
            <person name="Emdad E.M."/>
            <person name="Islam M.M."/>
            <person name="Ahmed B."/>
            <person name="Halim A."/>
            <person name="Hossen Q.M.M."/>
            <person name="Hossain M.Z."/>
            <person name="Ahmed R."/>
            <person name="Khan M.M."/>
            <person name="Islam R."/>
            <person name="Rashid M.M."/>
            <person name="Khan S.A."/>
            <person name="Rahman M.S."/>
            <person name="Alam M."/>
        </authorList>
    </citation>
    <scope>NUCLEOTIDE SEQUENCE [LARGE SCALE GENOMIC DNA]</scope>
    <source>
        <strain evidence="2">cv. CVL-1</strain>
        <tissue evidence="1">Whole seedling</tissue>
    </source>
</reference>
<protein>
    <submittedName>
        <fullName evidence="1">Uncharacterized protein</fullName>
    </submittedName>
</protein>
<dbReference type="Gramene" id="OMO77005">
    <property type="protein sequence ID" value="OMO77005"/>
    <property type="gene ID" value="CCACVL1_15235"/>
</dbReference>
<dbReference type="AlphaFoldDB" id="A0A1R3I329"/>
<evidence type="ECO:0000313" key="1">
    <source>
        <dbReference type="EMBL" id="OMO77005.1"/>
    </source>
</evidence>
<proteinExistence type="predicted"/>
<feature type="non-terminal residue" evidence="1">
    <location>
        <position position="1"/>
    </location>
</feature>
<dbReference type="EMBL" id="AWWV01010826">
    <property type="protein sequence ID" value="OMO77005.1"/>
    <property type="molecule type" value="Genomic_DNA"/>
</dbReference>
<gene>
    <name evidence="1" type="ORF">CCACVL1_15235</name>
</gene>
<name>A0A1R3I329_COCAP</name>
<keyword evidence="2" id="KW-1185">Reference proteome</keyword>
<dbReference type="Proteomes" id="UP000188268">
    <property type="component" value="Unassembled WGS sequence"/>
</dbReference>
<evidence type="ECO:0000313" key="2">
    <source>
        <dbReference type="Proteomes" id="UP000188268"/>
    </source>
</evidence>
<accession>A0A1R3I329</accession>